<comment type="subcellular location">
    <subcellularLocation>
        <location evidence="1">Peroxisome</location>
    </subcellularLocation>
</comment>
<feature type="domain" description="AMP-dependent synthetase/ligase" evidence="3">
    <location>
        <begin position="2"/>
        <end position="249"/>
    </location>
</feature>
<reference evidence="4" key="1">
    <citation type="journal article" date="2020" name="Cell">
        <title>Large-Scale Comparative Analyses of Tick Genomes Elucidate Their Genetic Diversity and Vector Capacities.</title>
        <authorList>
            <consortium name="Tick Genome and Microbiome Consortium (TIGMIC)"/>
            <person name="Jia N."/>
            <person name="Wang J."/>
            <person name="Shi W."/>
            <person name="Du L."/>
            <person name="Sun Y."/>
            <person name="Zhan W."/>
            <person name="Jiang J.F."/>
            <person name="Wang Q."/>
            <person name="Zhang B."/>
            <person name="Ji P."/>
            <person name="Bell-Sakyi L."/>
            <person name="Cui X.M."/>
            <person name="Yuan T.T."/>
            <person name="Jiang B.G."/>
            <person name="Yang W.F."/>
            <person name="Lam T.T."/>
            <person name="Chang Q.C."/>
            <person name="Ding S.J."/>
            <person name="Wang X.J."/>
            <person name="Zhu J.G."/>
            <person name="Ruan X.D."/>
            <person name="Zhao L."/>
            <person name="Wei J.T."/>
            <person name="Ye R.Z."/>
            <person name="Que T.C."/>
            <person name="Du C.H."/>
            <person name="Zhou Y.H."/>
            <person name="Cheng J.X."/>
            <person name="Dai P.F."/>
            <person name="Guo W.B."/>
            <person name="Han X.H."/>
            <person name="Huang E.J."/>
            <person name="Li L.F."/>
            <person name="Wei W."/>
            <person name="Gao Y.C."/>
            <person name="Liu J.Z."/>
            <person name="Shao H.Z."/>
            <person name="Wang X."/>
            <person name="Wang C.C."/>
            <person name="Yang T.C."/>
            <person name="Huo Q.B."/>
            <person name="Li W."/>
            <person name="Chen H.Y."/>
            <person name="Chen S.E."/>
            <person name="Zhou L.G."/>
            <person name="Ni X.B."/>
            <person name="Tian J.H."/>
            <person name="Sheng Y."/>
            <person name="Liu T."/>
            <person name="Pan Y.S."/>
            <person name="Xia L.Y."/>
            <person name="Li J."/>
            <person name="Zhao F."/>
            <person name="Cao W.C."/>
        </authorList>
    </citation>
    <scope>NUCLEOTIDE SEQUENCE</scope>
    <source>
        <strain evidence="4">Rsan-2018</strain>
    </source>
</reference>
<protein>
    <recommendedName>
        <fullName evidence="3">AMP-dependent synthetase/ligase domain-containing protein</fullName>
    </recommendedName>
</protein>
<keyword evidence="2" id="KW-0576">Peroxisome</keyword>
<reference evidence="4" key="2">
    <citation type="submission" date="2021-09" db="EMBL/GenBank/DDBJ databases">
        <authorList>
            <person name="Jia N."/>
            <person name="Wang J."/>
            <person name="Shi W."/>
            <person name="Du L."/>
            <person name="Sun Y."/>
            <person name="Zhan W."/>
            <person name="Jiang J."/>
            <person name="Wang Q."/>
            <person name="Zhang B."/>
            <person name="Ji P."/>
            <person name="Sakyi L.B."/>
            <person name="Cui X."/>
            <person name="Yuan T."/>
            <person name="Jiang B."/>
            <person name="Yang W."/>
            <person name="Lam T.T.-Y."/>
            <person name="Chang Q."/>
            <person name="Ding S."/>
            <person name="Wang X."/>
            <person name="Zhu J."/>
            <person name="Ruan X."/>
            <person name="Zhao L."/>
            <person name="Wei J."/>
            <person name="Que T."/>
            <person name="Du C."/>
            <person name="Cheng J."/>
            <person name="Dai P."/>
            <person name="Han X."/>
            <person name="Huang E."/>
            <person name="Gao Y."/>
            <person name="Liu J."/>
            <person name="Shao H."/>
            <person name="Ye R."/>
            <person name="Li L."/>
            <person name="Wei W."/>
            <person name="Wang X."/>
            <person name="Wang C."/>
            <person name="Huo Q."/>
            <person name="Li W."/>
            <person name="Guo W."/>
            <person name="Chen H."/>
            <person name="Chen S."/>
            <person name="Zhou L."/>
            <person name="Zhou L."/>
            <person name="Ni X."/>
            <person name="Tian J."/>
            <person name="Zhou Y."/>
            <person name="Sheng Y."/>
            <person name="Liu T."/>
            <person name="Pan Y."/>
            <person name="Xia L."/>
            <person name="Li J."/>
            <person name="Zhao F."/>
            <person name="Cao W."/>
        </authorList>
    </citation>
    <scope>NUCLEOTIDE SEQUENCE</scope>
    <source>
        <strain evidence="4">Rsan-2018</strain>
        <tissue evidence="4">Larvae</tissue>
    </source>
</reference>
<dbReference type="PANTHER" id="PTHR24096">
    <property type="entry name" value="LONG-CHAIN-FATTY-ACID--COA LIGASE"/>
    <property type="match status" value="1"/>
</dbReference>
<dbReference type="Gene3D" id="3.40.50.12780">
    <property type="entry name" value="N-terminal domain of ligase-like"/>
    <property type="match status" value="1"/>
</dbReference>
<dbReference type="EMBL" id="JABSTV010001252">
    <property type="protein sequence ID" value="KAH7948425.1"/>
    <property type="molecule type" value="Genomic_DNA"/>
</dbReference>
<dbReference type="PANTHER" id="PTHR24096:SF422">
    <property type="entry name" value="BCDNA.GH02901"/>
    <property type="match status" value="1"/>
</dbReference>
<evidence type="ECO:0000256" key="2">
    <source>
        <dbReference type="ARBA" id="ARBA00023140"/>
    </source>
</evidence>
<evidence type="ECO:0000259" key="3">
    <source>
        <dbReference type="Pfam" id="PF00501"/>
    </source>
</evidence>
<dbReference type="Proteomes" id="UP000821837">
    <property type="component" value="Chromosome 6"/>
</dbReference>
<dbReference type="Pfam" id="PF00501">
    <property type="entry name" value="AMP-binding"/>
    <property type="match status" value="1"/>
</dbReference>
<dbReference type="InterPro" id="IPR042099">
    <property type="entry name" value="ANL_N_sf"/>
</dbReference>
<comment type="caution">
    <text evidence="4">The sequence shown here is derived from an EMBL/GenBank/DDBJ whole genome shotgun (WGS) entry which is preliminary data.</text>
</comment>
<organism evidence="4 5">
    <name type="scientific">Rhipicephalus sanguineus</name>
    <name type="common">Brown dog tick</name>
    <name type="synonym">Ixodes sanguineus</name>
    <dbReference type="NCBI Taxonomy" id="34632"/>
    <lineage>
        <taxon>Eukaryota</taxon>
        <taxon>Metazoa</taxon>
        <taxon>Ecdysozoa</taxon>
        <taxon>Arthropoda</taxon>
        <taxon>Chelicerata</taxon>
        <taxon>Arachnida</taxon>
        <taxon>Acari</taxon>
        <taxon>Parasitiformes</taxon>
        <taxon>Ixodida</taxon>
        <taxon>Ixodoidea</taxon>
        <taxon>Ixodidae</taxon>
        <taxon>Rhipicephalinae</taxon>
        <taxon>Rhipicephalus</taxon>
        <taxon>Rhipicephalus</taxon>
    </lineage>
</organism>
<dbReference type="GO" id="GO:0005777">
    <property type="term" value="C:peroxisome"/>
    <property type="evidence" value="ECO:0007669"/>
    <property type="project" value="UniProtKB-SubCell"/>
</dbReference>
<accession>A0A9D4PQ01</accession>
<evidence type="ECO:0000256" key="1">
    <source>
        <dbReference type="ARBA" id="ARBA00004275"/>
    </source>
</evidence>
<dbReference type="AlphaFoldDB" id="A0A9D4PQ01"/>
<keyword evidence="5" id="KW-1185">Reference proteome</keyword>
<proteinExistence type="predicted"/>
<evidence type="ECO:0000313" key="4">
    <source>
        <dbReference type="EMBL" id="KAH7948425.1"/>
    </source>
</evidence>
<evidence type="ECO:0000313" key="5">
    <source>
        <dbReference type="Proteomes" id="UP000821837"/>
    </source>
</evidence>
<sequence length="253" mass="27788">MTDADATHVVTDTPNAEKMGKVCDQISLSDENRFVLGEAAGFISILGFEHLEDKDFREVAVLDPRNTLAAIAFSSGTGGHVKGVEITHYSYVANMVQNKSTIASDETDVLLAWNPITHTCGFLFTMLAVCVGSTCVIVSPALTYNQFIDVCNKYQVSSLFGFPSRIHRIMHEMQRSRVRLESVRKLCLAGCAVTEPLMREALAVFPNLRNFRNFYGVAECCGLLAAPGVEEIDYSDVGFPTPNTELKVRTGHI</sequence>
<name>A0A9D4PQ01_RHISA</name>
<dbReference type="InterPro" id="IPR000873">
    <property type="entry name" value="AMP-dep_synth/lig_dom"/>
</dbReference>
<dbReference type="GO" id="GO:0016405">
    <property type="term" value="F:CoA-ligase activity"/>
    <property type="evidence" value="ECO:0007669"/>
    <property type="project" value="TreeGrafter"/>
</dbReference>
<dbReference type="SUPFAM" id="SSF56801">
    <property type="entry name" value="Acetyl-CoA synthetase-like"/>
    <property type="match status" value="1"/>
</dbReference>
<gene>
    <name evidence="4" type="ORF">HPB52_022689</name>
</gene>
<dbReference type="VEuPathDB" id="VectorBase:RSAN_030972"/>